<evidence type="ECO:0000259" key="2">
    <source>
        <dbReference type="Pfam" id="PF01326"/>
    </source>
</evidence>
<dbReference type="RefSeq" id="WP_086782170.1">
    <property type="nucleotide sequence ID" value="NZ_JAGIOO010000001.1"/>
</dbReference>
<name>A0ABS5AP14_9PSEU</name>
<dbReference type="InterPro" id="IPR008279">
    <property type="entry name" value="PEP-util_enz_mobile_dom"/>
</dbReference>
<protein>
    <submittedName>
        <fullName evidence="3">Pyruvate,water dikinase</fullName>
        <ecNumber evidence="3">2.7.9.2</ecNumber>
    </submittedName>
</protein>
<feature type="domain" description="Pyruvate phosphate dikinase AMP/ATP-binding" evidence="2">
    <location>
        <begin position="16"/>
        <end position="295"/>
    </location>
</feature>
<gene>
    <name evidence="3" type="ORF">JOF53_007009</name>
</gene>
<dbReference type="Gene3D" id="3.30.470.20">
    <property type="entry name" value="ATP-grasp fold, B domain"/>
    <property type="match status" value="1"/>
</dbReference>
<organism evidence="3 4">
    <name type="scientific">Crossiella equi</name>
    <dbReference type="NCBI Taxonomy" id="130796"/>
    <lineage>
        <taxon>Bacteria</taxon>
        <taxon>Bacillati</taxon>
        <taxon>Actinomycetota</taxon>
        <taxon>Actinomycetes</taxon>
        <taxon>Pseudonocardiales</taxon>
        <taxon>Pseudonocardiaceae</taxon>
        <taxon>Crossiella</taxon>
    </lineage>
</organism>
<dbReference type="SUPFAM" id="SSF56059">
    <property type="entry name" value="Glutathione synthetase ATP-binding domain-like"/>
    <property type="match status" value="1"/>
</dbReference>
<dbReference type="EMBL" id="JAGIOO010000001">
    <property type="protein sequence ID" value="MBP2478137.1"/>
    <property type="molecule type" value="Genomic_DNA"/>
</dbReference>
<dbReference type="InterPro" id="IPR013815">
    <property type="entry name" value="ATP_grasp_subdomain_1"/>
</dbReference>
<evidence type="ECO:0000313" key="4">
    <source>
        <dbReference type="Proteomes" id="UP001519363"/>
    </source>
</evidence>
<dbReference type="PANTHER" id="PTHR43615">
    <property type="entry name" value="PHOSPHOENOLPYRUVATE SYNTHASE-RELATED"/>
    <property type="match status" value="1"/>
</dbReference>
<dbReference type="PANTHER" id="PTHR43615:SF1">
    <property type="entry name" value="PPDK_N DOMAIN-CONTAINING PROTEIN"/>
    <property type="match status" value="1"/>
</dbReference>
<proteinExistence type="predicted"/>
<dbReference type="Proteomes" id="UP001519363">
    <property type="component" value="Unassembled WGS sequence"/>
</dbReference>
<dbReference type="InterPro" id="IPR036637">
    <property type="entry name" value="Phosphohistidine_dom_sf"/>
</dbReference>
<comment type="caution">
    <text evidence="3">The sequence shown here is derived from an EMBL/GenBank/DDBJ whole genome shotgun (WGS) entry which is preliminary data.</text>
</comment>
<dbReference type="Gene3D" id="3.50.30.10">
    <property type="entry name" value="Phosphohistidine domain"/>
    <property type="match status" value="1"/>
</dbReference>
<reference evidence="3 4" key="1">
    <citation type="submission" date="2021-03" db="EMBL/GenBank/DDBJ databases">
        <title>Sequencing the genomes of 1000 actinobacteria strains.</title>
        <authorList>
            <person name="Klenk H.-P."/>
        </authorList>
    </citation>
    <scope>NUCLEOTIDE SEQUENCE [LARGE SCALE GENOMIC DNA]</scope>
    <source>
        <strain evidence="3 4">DSM 44580</strain>
    </source>
</reference>
<keyword evidence="4" id="KW-1185">Reference proteome</keyword>
<dbReference type="EC" id="2.7.9.2" evidence="3"/>
<sequence>MTAFVLPLSSPLGTLDLVGGKAQALGVLLRAGLPVPDGFTVTTAAYHAFAAGKVPATGEPDEVAAAATAAFEGADLPEPLRDAVLAAYRELGAPAVAVRSSATAEDLPGLSFAGQQDSYLNITGERELLHALRRCWASLWGARAITYRRRHGVPEAGLGMGVVVQALVPARAAGVLFTVNPATGDRETVVNAAWGLGESVVGGQVTPDTYVVRDGGLTRREVADKTVRTVRAPGGTRDEAVPTELRWVEVLDQARVLELAALGERARAVFGHEVDVEWVLDERGFSLVQARPVTTVVPEVWNDSTRGDYLWTSANLGEAIPSVMTPMTWSLVQAVSVPELGGHPMNGNIGGRFYLNVSLGLGIGKALGLGGFLRRANENLWGRVDEDLPPLPVSRLGALRLALGMVRTQAKDARTFKRRLPVLLAEGPARCEALRARIAAAPDAGALVALWEDAIDGLLHVDTHVLSSGARTVGLDQARLRARLERLAGPEDTTALLSGAHGEGGELASLGPLLGLARVRDGVLDRETYARTWGHRGTDEFEVSTPRPAEDPGWLDRRLATLGTGDQDPSVLLARQAQARAAAARRLARRHPRQAARLRPRLARAAAAARSRELARSEFVRTFWVFRAFVERAGEVTGHGADLYFLSVAELVRVLRGDAAPLARVPARRAAHEHYRALPVYPSLIRGRFDPETWAADPDRRLDRYDEHARPQPRGEAVTGFGGVAGVVEGTVRVLASVEEGDALRPGEILVTSVTNIGWTPLFPRAAAVVTDIGAPLSHAAIVARELGIPAVVGCGDATRRLRTGDRVRVDGGQGSVIVL</sequence>
<dbReference type="InterPro" id="IPR002192">
    <property type="entry name" value="PPDK_AMP/ATP-bd"/>
</dbReference>
<keyword evidence="3" id="KW-0670">Pyruvate</keyword>
<feature type="domain" description="PEP-utilising enzyme mobile" evidence="1">
    <location>
        <begin position="745"/>
        <end position="815"/>
    </location>
</feature>
<accession>A0ABS5AP14</accession>
<keyword evidence="3" id="KW-0808">Transferase</keyword>
<dbReference type="Pfam" id="PF01326">
    <property type="entry name" value="PPDK_N"/>
    <property type="match status" value="1"/>
</dbReference>
<dbReference type="SUPFAM" id="SSF52009">
    <property type="entry name" value="Phosphohistidine domain"/>
    <property type="match status" value="1"/>
</dbReference>
<evidence type="ECO:0000259" key="1">
    <source>
        <dbReference type="Pfam" id="PF00391"/>
    </source>
</evidence>
<dbReference type="Pfam" id="PF00391">
    <property type="entry name" value="PEP-utilizers"/>
    <property type="match status" value="1"/>
</dbReference>
<dbReference type="Gene3D" id="3.30.1490.20">
    <property type="entry name" value="ATP-grasp fold, A domain"/>
    <property type="match status" value="1"/>
</dbReference>
<dbReference type="GO" id="GO:0008986">
    <property type="term" value="F:pyruvate, water dikinase activity"/>
    <property type="evidence" value="ECO:0007669"/>
    <property type="project" value="UniProtKB-EC"/>
</dbReference>
<evidence type="ECO:0000313" key="3">
    <source>
        <dbReference type="EMBL" id="MBP2478137.1"/>
    </source>
</evidence>
<dbReference type="InterPro" id="IPR051549">
    <property type="entry name" value="PEP_Utilizing_Enz"/>
</dbReference>